<feature type="transmembrane region" description="Helical" evidence="1">
    <location>
        <begin position="43"/>
        <end position="66"/>
    </location>
</feature>
<evidence type="ECO:0000313" key="3">
    <source>
        <dbReference type="Proteomes" id="UP001328107"/>
    </source>
</evidence>
<sequence length="85" mass="9742">TTYKQLLNMPFHRCSLLISVLRANFNNLVYNIFEPMEKIHMRVIFLLALLALIGLSTAVLFNDAAFDGIEQLRSKRQVDCNPRCG</sequence>
<keyword evidence="1" id="KW-1133">Transmembrane helix</keyword>
<evidence type="ECO:0000256" key="1">
    <source>
        <dbReference type="SAM" id="Phobius"/>
    </source>
</evidence>
<gene>
    <name evidence="2" type="ORF">PMAYCL1PPCAC_04900</name>
</gene>
<reference evidence="3" key="1">
    <citation type="submission" date="2022-10" db="EMBL/GenBank/DDBJ databases">
        <title>Genome assembly of Pristionchus species.</title>
        <authorList>
            <person name="Yoshida K."/>
            <person name="Sommer R.J."/>
        </authorList>
    </citation>
    <scope>NUCLEOTIDE SEQUENCE [LARGE SCALE GENOMIC DNA]</scope>
    <source>
        <strain evidence="3">RS5460</strain>
    </source>
</reference>
<dbReference type="EMBL" id="BTRK01000002">
    <property type="protein sequence ID" value="GMR34705.1"/>
    <property type="molecule type" value="Genomic_DNA"/>
</dbReference>
<feature type="non-terminal residue" evidence="2">
    <location>
        <position position="1"/>
    </location>
</feature>
<dbReference type="Proteomes" id="UP001328107">
    <property type="component" value="Unassembled WGS sequence"/>
</dbReference>
<evidence type="ECO:0000313" key="2">
    <source>
        <dbReference type="EMBL" id="GMR34705.1"/>
    </source>
</evidence>
<keyword evidence="3" id="KW-1185">Reference proteome</keyword>
<protein>
    <submittedName>
        <fullName evidence="2">Uncharacterized protein</fullName>
    </submittedName>
</protein>
<proteinExistence type="predicted"/>
<organism evidence="2 3">
    <name type="scientific">Pristionchus mayeri</name>
    <dbReference type="NCBI Taxonomy" id="1317129"/>
    <lineage>
        <taxon>Eukaryota</taxon>
        <taxon>Metazoa</taxon>
        <taxon>Ecdysozoa</taxon>
        <taxon>Nematoda</taxon>
        <taxon>Chromadorea</taxon>
        <taxon>Rhabditida</taxon>
        <taxon>Rhabditina</taxon>
        <taxon>Diplogasteromorpha</taxon>
        <taxon>Diplogasteroidea</taxon>
        <taxon>Neodiplogasteridae</taxon>
        <taxon>Pristionchus</taxon>
    </lineage>
</organism>
<comment type="caution">
    <text evidence="2">The sequence shown here is derived from an EMBL/GenBank/DDBJ whole genome shotgun (WGS) entry which is preliminary data.</text>
</comment>
<dbReference type="AlphaFoldDB" id="A0AAN4ZBJ8"/>
<keyword evidence="1" id="KW-0472">Membrane</keyword>
<keyword evidence="1" id="KW-0812">Transmembrane</keyword>
<accession>A0AAN4ZBJ8</accession>
<name>A0AAN4ZBJ8_9BILA</name>